<evidence type="ECO:0008006" key="4">
    <source>
        <dbReference type="Google" id="ProtNLM"/>
    </source>
</evidence>
<evidence type="ECO:0000256" key="1">
    <source>
        <dbReference type="SAM" id="Phobius"/>
    </source>
</evidence>
<keyword evidence="1" id="KW-0472">Membrane</keyword>
<reference evidence="2" key="1">
    <citation type="journal article" date="2022" name="Cell">
        <title>Design, construction, and in vivo augmentation of a complex gut microbiome.</title>
        <authorList>
            <person name="Cheng A.G."/>
            <person name="Ho P.Y."/>
            <person name="Aranda-Diaz A."/>
            <person name="Jain S."/>
            <person name="Yu F.B."/>
            <person name="Meng X."/>
            <person name="Wang M."/>
            <person name="Iakiviak M."/>
            <person name="Nagashima K."/>
            <person name="Zhao A."/>
            <person name="Murugkar P."/>
            <person name="Patil A."/>
            <person name="Atabakhsh K."/>
            <person name="Weakley A."/>
            <person name="Yan J."/>
            <person name="Brumbaugh A.R."/>
            <person name="Higginbottom S."/>
            <person name="Dimas A."/>
            <person name="Shiver A.L."/>
            <person name="Deutschbauer A."/>
            <person name="Neff N."/>
            <person name="Sonnenburg J.L."/>
            <person name="Huang K.C."/>
            <person name="Fischbach M.A."/>
        </authorList>
    </citation>
    <scope>NUCLEOTIDE SEQUENCE</scope>
    <source>
        <strain evidence="2">DSM 19829</strain>
    </source>
</reference>
<evidence type="ECO:0000313" key="2">
    <source>
        <dbReference type="EMBL" id="UWP58078.1"/>
    </source>
</evidence>
<gene>
    <name evidence="2" type="ORF">NQ502_11820</name>
</gene>
<name>A0ABY5VD33_9FIRM</name>
<keyword evidence="1" id="KW-0812">Transmembrane</keyword>
<evidence type="ECO:0000313" key="3">
    <source>
        <dbReference type="Proteomes" id="UP001060164"/>
    </source>
</evidence>
<organism evidence="2 3">
    <name type="scientific">Ruminococcus gauvreauii</name>
    <dbReference type="NCBI Taxonomy" id="438033"/>
    <lineage>
        <taxon>Bacteria</taxon>
        <taxon>Bacillati</taxon>
        <taxon>Bacillota</taxon>
        <taxon>Clostridia</taxon>
        <taxon>Eubacteriales</taxon>
        <taxon>Oscillospiraceae</taxon>
        <taxon>Ruminococcus</taxon>
    </lineage>
</organism>
<sequence length="114" mass="12631">MRTSVEFYIMTALLSLMAVMAAGYIGSSLYIAGARNFHASCISEIEASNYAPKVIQALEEDARQKYGAGRKDCLEVNVYEVEGNNRIAQVTLSYTYAVPLLQLSKDYEITGYAR</sequence>
<keyword evidence="3" id="KW-1185">Reference proteome</keyword>
<proteinExistence type="predicted"/>
<protein>
    <recommendedName>
        <fullName evidence="4">DUF4320 family protein</fullName>
    </recommendedName>
</protein>
<dbReference type="Proteomes" id="UP001060164">
    <property type="component" value="Chromosome"/>
</dbReference>
<dbReference type="RefSeq" id="WP_028528526.1">
    <property type="nucleotide sequence ID" value="NZ_CABLBR010000012.1"/>
</dbReference>
<accession>A0ABY5VD33</accession>
<feature type="transmembrane region" description="Helical" evidence="1">
    <location>
        <begin position="7"/>
        <end position="32"/>
    </location>
</feature>
<dbReference type="EMBL" id="CP102290">
    <property type="protein sequence ID" value="UWP58078.1"/>
    <property type="molecule type" value="Genomic_DNA"/>
</dbReference>
<keyword evidence="1" id="KW-1133">Transmembrane helix</keyword>